<dbReference type="EMBL" id="JAUSRD010000003">
    <property type="protein sequence ID" value="MDP9892375.1"/>
    <property type="molecule type" value="Genomic_DNA"/>
</dbReference>
<sequence length="77" mass="9153">MGIQDREWYWKDRDAKAREAASSQVAKQPTEQDPDALIRRVNGRPPKLWGSDWHWSIQLLVWLCIVVLLLSIWRIVR</sequence>
<name>A0AAW8CPY9_9BURK</name>
<comment type="caution">
    <text evidence="2">The sequence shown here is derived from an EMBL/GenBank/DDBJ whole genome shotgun (WGS) entry which is preliminary data.</text>
</comment>
<protein>
    <submittedName>
        <fullName evidence="2">Uncharacterized protein</fullName>
    </submittedName>
</protein>
<proteinExistence type="predicted"/>
<dbReference type="RefSeq" id="WP_307684325.1">
    <property type="nucleotide sequence ID" value="NZ_JAUSRD010000003.1"/>
</dbReference>
<keyword evidence="1" id="KW-0812">Transmembrane</keyword>
<dbReference type="Proteomes" id="UP001242045">
    <property type="component" value="Unassembled WGS sequence"/>
</dbReference>
<accession>A0AAW8CPY9</accession>
<gene>
    <name evidence="2" type="ORF">J2W31_001480</name>
</gene>
<dbReference type="AlphaFoldDB" id="A0AAW8CPY9"/>
<keyword evidence="1" id="KW-1133">Transmembrane helix</keyword>
<evidence type="ECO:0000256" key="1">
    <source>
        <dbReference type="SAM" id="Phobius"/>
    </source>
</evidence>
<keyword evidence="1" id="KW-0472">Membrane</keyword>
<organism evidence="2 3">
    <name type="scientific">Variovorax boronicumulans</name>
    <dbReference type="NCBI Taxonomy" id="436515"/>
    <lineage>
        <taxon>Bacteria</taxon>
        <taxon>Pseudomonadati</taxon>
        <taxon>Pseudomonadota</taxon>
        <taxon>Betaproteobacteria</taxon>
        <taxon>Burkholderiales</taxon>
        <taxon>Comamonadaceae</taxon>
        <taxon>Variovorax</taxon>
    </lineage>
</organism>
<feature type="transmembrane region" description="Helical" evidence="1">
    <location>
        <begin position="55"/>
        <end position="76"/>
    </location>
</feature>
<reference evidence="2" key="1">
    <citation type="submission" date="2023-07" db="EMBL/GenBank/DDBJ databases">
        <title>Sorghum-associated microbial communities from plants grown in Nebraska, USA.</title>
        <authorList>
            <person name="Schachtman D."/>
        </authorList>
    </citation>
    <scope>NUCLEOTIDE SEQUENCE</scope>
    <source>
        <strain evidence="2">DS3754</strain>
    </source>
</reference>
<evidence type="ECO:0000313" key="3">
    <source>
        <dbReference type="Proteomes" id="UP001242045"/>
    </source>
</evidence>
<evidence type="ECO:0000313" key="2">
    <source>
        <dbReference type="EMBL" id="MDP9892375.1"/>
    </source>
</evidence>